<reference evidence="6" key="2">
    <citation type="submission" date="2023-06" db="EMBL/GenBank/DDBJ databases">
        <authorList>
            <person name="Swenson N.G."/>
            <person name="Wegrzyn J.L."/>
            <person name="Mcevoy S.L."/>
        </authorList>
    </citation>
    <scope>NUCLEOTIDE SEQUENCE</scope>
    <source>
        <strain evidence="6">NS2018</strain>
        <tissue evidence="6">Leaf</tissue>
    </source>
</reference>
<protein>
    <recommendedName>
        <fullName evidence="8">Na+/H+ antiporter</fullName>
    </recommendedName>
</protein>
<evidence type="ECO:0000256" key="3">
    <source>
        <dbReference type="ARBA" id="ARBA00022958"/>
    </source>
</evidence>
<dbReference type="GO" id="GO:0015385">
    <property type="term" value="F:sodium:proton antiporter activity"/>
    <property type="evidence" value="ECO:0007669"/>
    <property type="project" value="InterPro"/>
</dbReference>
<evidence type="ECO:0000256" key="5">
    <source>
        <dbReference type="SAM" id="Phobius"/>
    </source>
</evidence>
<keyword evidence="4" id="KW-0406">Ion transport</keyword>
<dbReference type="GO" id="GO:0098719">
    <property type="term" value="P:sodium ion import across plasma membrane"/>
    <property type="evidence" value="ECO:0007669"/>
    <property type="project" value="TreeGrafter"/>
</dbReference>
<comment type="caution">
    <text evidence="6">The sequence shown here is derived from an EMBL/GenBank/DDBJ whole genome shotgun (WGS) entry which is preliminary data.</text>
</comment>
<dbReference type="InterPro" id="IPR018422">
    <property type="entry name" value="Cation/H_exchanger_CPA1"/>
</dbReference>
<evidence type="ECO:0000313" key="6">
    <source>
        <dbReference type="EMBL" id="KAK0580433.1"/>
    </source>
</evidence>
<feature type="transmembrane region" description="Helical" evidence="5">
    <location>
        <begin position="20"/>
        <end position="37"/>
    </location>
</feature>
<evidence type="ECO:0000256" key="2">
    <source>
        <dbReference type="ARBA" id="ARBA00022538"/>
    </source>
</evidence>
<keyword evidence="5" id="KW-0472">Membrane</keyword>
<dbReference type="GO" id="GO:0051453">
    <property type="term" value="P:regulation of intracellular pH"/>
    <property type="evidence" value="ECO:0007669"/>
    <property type="project" value="TreeGrafter"/>
</dbReference>
<dbReference type="EMBL" id="JAUESC010000384">
    <property type="protein sequence ID" value="KAK0580433.1"/>
    <property type="molecule type" value="Genomic_DNA"/>
</dbReference>
<keyword evidence="2" id="KW-0633">Potassium transport</keyword>
<feature type="transmembrane region" description="Helical" evidence="5">
    <location>
        <begin position="42"/>
        <end position="62"/>
    </location>
</feature>
<evidence type="ECO:0000313" key="7">
    <source>
        <dbReference type="Proteomes" id="UP001168877"/>
    </source>
</evidence>
<dbReference type="AlphaFoldDB" id="A0AA39RU77"/>
<evidence type="ECO:0008006" key="8">
    <source>
        <dbReference type="Google" id="ProtNLM"/>
    </source>
</evidence>
<keyword evidence="3" id="KW-0630">Potassium</keyword>
<gene>
    <name evidence="6" type="ORF">LWI29_001947</name>
</gene>
<keyword evidence="7" id="KW-1185">Reference proteome</keyword>
<proteinExistence type="predicted"/>
<dbReference type="Proteomes" id="UP001168877">
    <property type="component" value="Unassembled WGS sequence"/>
</dbReference>
<keyword evidence="5" id="KW-1133">Transmembrane helix</keyword>
<keyword evidence="1" id="KW-0813">Transport</keyword>
<dbReference type="GO" id="GO:0005886">
    <property type="term" value="C:plasma membrane"/>
    <property type="evidence" value="ECO:0007669"/>
    <property type="project" value="TreeGrafter"/>
</dbReference>
<evidence type="ECO:0000256" key="1">
    <source>
        <dbReference type="ARBA" id="ARBA00022448"/>
    </source>
</evidence>
<sequence>MEMDLLHLMDDPEGPTLHDIALFLALLCACIVVGNHLEKDRWVNESIIALGIGIFSGIIILVKSHGHHSQVLKFKEEIFFIYLLPPIIFNAE</sequence>
<evidence type="ECO:0000256" key="4">
    <source>
        <dbReference type="ARBA" id="ARBA00023065"/>
    </source>
</evidence>
<organism evidence="6 7">
    <name type="scientific">Acer saccharum</name>
    <name type="common">Sugar maple</name>
    <dbReference type="NCBI Taxonomy" id="4024"/>
    <lineage>
        <taxon>Eukaryota</taxon>
        <taxon>Viridiplantae</taxon>
        <taxon>Streptophyta</taxon>
        <taxon>Embryophyta</taxon>
        <taxon>Tracheophyta</taxon>
        <taxon>Spermatophyta</taxon>
        <taxon>Magnoliopsida</taxon>
        <taxon>eudicotyledons</taxon>
        <taxon>Gunneridae</taxon>
        <taxon>Pentapetalae</taxon>
        <taxon>rosids</taxon>
        <taxon>malvids</taxon>
        <taxon>Sapindales</taxon>
        <taxon>Sapindaceae</taxon>
        <taxon>Hippocastanoideae</taxon>
        <taxon>Acereae</taxon>
        <taxon>Acer</taxon>
    </lineage>
</organism>
<name>A0AA39RU77_ACESA</name>
<keyword evidence="5" id="KW-0812">Transmembrane</keyword>
<dbReference type="PANTHER" id="PTHR10110:SF193">
    <property type="entry name" value="SODIUM_HYDROGEN EXCHANGER"/>
    <property type="match status" value="1"/>
</dbReference>
<dbReference type="GO" id="GO:0015386">
    <property type="term" value="F:potassium:proton antiporter activity"/>
    <property type="evidence" value="ECO:0007669"/>
    <property type="project" value="TreeGrafter"/>
</dbReference>
<dbReference type="PANTHER" id="PTHR10110">
    <property type="entry name" value="SODIUM/HYDROGEN EXCHANGER"/>
    <property type="match status" value="1"/>
</dbReference>
<accession>A0AA39RU77</accession>
<reference evidence="6" key="1">
    <citation type="journal article" date="2022" name="Plant J.">
        <title>Strategies of tolerance reflected in two North American maple genomes.</title>
        <authorList>
            <person name="McEvoy S.L."/>
            <person name="Sezen U.U."/>
            <person name="Trouern-Trend A."/>
            <person name="McMahon S.M."/>
            <person name="Schaberg P.G."/>
            <person name="Yang J."/>
            <person name="Wegrzyn J.L."/>
            <person name="Swenson N.G."/>
        </authorList>
    </citation>
    <scope>NUCLEOTIDE SEQUENCE</scope>
    <source>
        <strain evidence="6">NS2018</strain>
    </source>
</reference>